<proteinExistence type="predicted"/>
<dbReference type="EMBL" id="WSEM01000033">
    <property type="protein sequence ID" value="MVQ38932.1"/>
    <property type="molecule type" value="Genomic_DNA"/>
</dbReference>
<reference evidence="1 2" key="1">
    <citation type="submission" date="2019-12" db="EMBL/GenBank/DDBJ databases">
        <authorList>
            <person name="Huq M.A."/>
        </authorList>
    </citation>
    <scope>NUCLEOTIDE SEQUENCE [LARGE SCALE GENOMIC DNA]</scope>
    <source>
        <strain evidence="1 2">MAH-34</strain>
    </source>
</reference>
<evidence type="ECO:0000313" key="1">
    <source>
        <dbReference type="EMBL" id="MVQ38932.1"/>
    </source>
</evidence>
<accession>A0ABW9UI20</accession>
<protein>
    <submittedName>
        <fullName evidence="1">Uncharacterized protein</fullName>
    </submittedName>
</protein>
<organism evidence="1 2">
    <name type="scientific">Paenibacillus anseongense</name>
    <dbReference type="NCBI Taxonomy" id="2682845"/>
    <lineage>
        <taxon>Bacteria</taxon>
        <taxon>Bacillati</taxon>
        <taxon>Bacillota</taxon>
        <taxon>Bacilli</taxon>
        <taxon>Bacillales</taxon>
        <taxon>Paenibacillaceae</taxon>
        <taxon>Paenibacillus</taxon>
    </lineage>
</organism>
<dbReference type="Proteomes" id="UP000467637">
    <property type="component" value="Unassembled WGS sequence"/>
</dbReference>
<evidence type="ECO:0000313" key="2">
    <source>
        <dbReference type="Proteomes" id="UP000467637"/>
    </source>
</evidence>
<comment type="caution">
    <text evidence="1">The sequence shown here is derived from an EMBL/GenBank/DDBJ whole genome shotgun (WGS) entry which is preliminary data.</text>
</comment>
<name>A0ABW9UI20_9BACL</name>
<gene>
    <name evidence="1" type="ORF">GON05_30530</name>
</gene>
<dbReference type="RefSeq" id="WP_157324631.1">
    <property type="nucleotide sequence ID" value="NZ_WSEM01000033.1"/>
</dbReference>
<sequence>MKLRGTKTEENIRIALINQHKSLFHDKDRQRMLFVLRKHFPNIKTAYIIDWIPDQGEDIITFLIDTSVIAQIEFDLMDLDSEPTVEICSIDVYSNGFRKLAQIKLAVALDLAHRDIER</sequence>
<keyword evidence="2" id="KW-1185">Reference proteome</keyword>